<keyword evidence="2" id="KW-0274">FAD</keyword>
<name>A0A8X8ZMK3_SALSN</name>
<evidence type="ECO:0000256" key="3">
    <source>
        <dbReference type="ARBA" id="ARBA00023002"/>
    </source>
</evidence>
<evidence type="ECO:0000256" key="1">
    <source>
        <dbReference type="ARBA" id="ARBA00022630"/>
    </source>
</evidence>
<dbReference type="PANTHER" id="PTHR23023">
    <property type="entry name" value="DIMETHYLANILINE MONOOXYGENASE"/>
    <property type="match status" value="1"/>
</dbReference>
<dbReference type="AlphaFoldDB" id="A0A8X8ZMK3"/>
<protein>
    <submittedName>
        <fullName evidence="5">Uncharacterized protein</fullName>
    </submittedName>
</protein>
<sequence length="205" mass="22925">MESAATSPANTQPRRASLRWSSKSKTSSSEMQNLEFGGESAGTDTDEDVVITGNQEEGGATSSQHTQNTVDIAYECANLNGRDNPCTMVQRRIHWMIPHDAQPWGQSFSFLFSAATILLTPLYIIRPFKETECKWLSHFLDGEFGLPSMGGMEKEIEGWGKYMERYAVPIWYNDLLCRDIGCAPKTKNASFQSCFSTADYNHLSL</sequence>
<gene>
    <name evidence="5" type="ORF">SASPL_128518</name>
</gene>
<dbReference type="EMBL" id="PNBA02000010">
    <property type="protein sequence ID" value="KAG6410457.1"/>
    <property type="molecule type" value="Genomic_DNA"/>
</dbReference>
<reference evidence="5" key="1">
    <citation type="submission" date="2018-01" db="EMBL/GenBank/DDBJ databases">
        <authorList>
            <person name="Mao J.F."/>
        </authorList>
    </citation>
    <scope>NUCLEOTIDE SEQUENCE</scope>
    <source>
        <strain evidence="5">Huo1</strain>
        <tissue evidence="5">Leaf</tissue>
    </source>
</reference>
<comment type="caution">
    <text evidence="5">The sequence shown here is derived from an EMBL/GenBank/DDBJ whole genome shotgun (WGS) entry which is preliminary data.</text>
</comment>
<feature type="region of interest" description="Disordered" evidence="4">
    <location>
        <begin position="1"/>
        <end position="46"/>
    </location>
</feature>
<dbReference type="GO" id="GO:0016491">
    <property type="term" value="F:oxidoreductase activity"/>
    <property type="evidence" value="ECO:0007669"/>
    <property type="project" value="UniProtKB-KW"/>
</dbReference>
<evidence type="ECO:0000256" key="2">
    <source>
        <dbReference type="ARBA" id="ARBA00022827"/>
    </source>
</evidence>
<dbReference type="InterPro" id="IPR050346">
    <property type="entry name" value="FMO-like"/>
</dbReference>
<proteinExistence type="predicted"/>
<keyword evidence="6" id="KW-1185">Reference proteome</keyword>
<evidence type="ECO:0000313" key="6">
    <source>
        <dbReference type="Proteomes" id="UP000298416"/>
    </source>
</evidence>
<organism evidence="5">
    <name type="scientific">Salvia splendens</name>
    <name type="common">Scarlet sage</name>
    <dbReference type="NCBI Taxonomy" id="180675"/>
    <lineage>
        <taxon>Eukaryota</taxon>
        <taxon>Viridiplantae</taxon>
        <taxon>Streptophyta</taxon>
        <taxon>Embryophyta</taxon>
        <taxon>Tracheophyta</taxon>
        <taxon>Spermatophyta</taxon>
        <taxon>Magnoliopsida</taxon>
        <taxon>eudicotyledons</taxon>
        <taxon>Gunneridae</taxon>
        <taxon>Pentapetalae</taxon>
        <taxon>asterids</taxon>
        <taxon>lamiids</taxon>
        <taxon>Lamiales</taxon>
        <taxon>Lamiaceae</taxon>
        <taxon>Nepetoideae</taxon>
        <taxon>Mentheae</taxon>
        <taxon>Salviinae</taxon>
        <taxon>Salvia</taxon>
        <taxon>Salvia subgen. Calosphace</taxon>
        <taxon>core Calosphace</taxon>
    </lineage>
</organism>
<keyword evidence="3" id="KW-0560">Oxidoreductase</keyword>
<dbReference type="Proteomes" id="UP000298416">
    <property type="component" value="Unassembled WGS sequence"/>
</dbReference>
<evidence type="ECO:0000256" key="4">
    <source>
        <dbReference type="SAM" id="MobiDB-lite"/>
    </source>
</evidence>
<accession>A0A8X8ZMK3</accession>
<evidence type="ECO:0000313" key="5">
    <source>
        <dbReference type="EMBL" id="KAG6410457.1"/>
    </source>
</evidence>
<reference evidence="5" key="2">
    <citation type="submission" date="2020-08" db="EMBL/GenBank/DDBJ databases">
        <title>Plant Genome Project.</title>
        <authorList>
            <person name="Zhang R.-G."/>
        </authorList>
    </citation>
    <scope>NUCLEOTIDE SEQUENCE</scope>
    <source>
        <strain evidence="5">Huo1</strain>
        <tissue evidence="5">Leaf</tissue>
    </source>
</reference>
<feature type="compositionally biased region" description="Polar residues" evidence="4">
    <location>
        <begin position="1"/>
        <end position="14"/>
    </location>
</feature>
<keyword evidence="1" id="KW-0285">Flavoprotein</keyword>